<dbReference type="InterPro" id="IPR001498">
    <property type="entry name" value="Impact_N"/>
</dbReference>
<sequence>MSYPIPAGELEITLDVKKSRFIARAAYAPSREKALAVVADMQRRYPDAGHHCYGFLVGHPQSASSGAANDDGEPSGTAGKPILNVIQHKGIGDVIVVVSRYFGGVKLGAGGLVRAYSQAAEQVLSALKISAHIAQSQILVALDFSQEQSLRHWLASHDGVVSGVTYGEQVRLQVILPSAQLECLQAWCEQFHATWELD</sequence>
<dbReference type="GO" id="GO:0017111">
    <property type="term" value="F:ribonucleoside triphosphate phosphatase activity"/>
    <property type="evidence" value="ECO:0007669"/>
    <property type="project" value="UniProtKB-ARBA"/>
</dbReference>
<dbReference type="RefSeq" id="WP_143233778.1">
    <property type="nucleotide sequence ID" value="NZ_VJWL01000001.1"/>
</dbReference>
<evidence type="ECO:0000259" key="3">
    <source>
        <dbReference type="Pfam" id="PF09186"/>
    </source>
</evidence>
<evidence type="ECO:0000256" key="1">
    <source>
        <dbReference type="ARBA" id="ARBA00007665"/>
    </source>
</evidence>
<organism evidence="4 5">
    <name type="scientific">Aliidiomarina halalkaliphila</name>
    <dbReference type="NCBI Taxonomy" id="2593535"/>
    <lineage>
        <taxon>Bacteria</taxon>
        <taxon>Pseudomonadati</taxon>
        <taxon>Pseudomonadota</taxon>
        <taxon>Gammaproteobacteria</taxon>
        <taxon>Alteromonadales</taxon>
        <taxon>Idiomarinaceae</taxon>
        <taxon>Aliidiomarina</taxon>
    </lineage>
</organism>
<dbReference type="AlphaFoldDB" id="A0A552X314"/>
<dbReference type="PANTHER" id="PTHR16301:SF20">
    <property type="entry name" value="IMPACT FAMILY MEMBER YIGZ"/>
    <property type="match status" value="1"/>
</dbReference>
<evidence type="ECO:0000313" key="4">
    <source>
        <dbReference type="EMBL" id="TRW49356.1"/>
    </source>
</evidence>
<dbReference type="Proteomes" id="UP000320359">
    <property type="component" value="Unassembled WGS sequence"/>
</dbReference>
<dbReference type="InterPro" id="IPR020568">
    <property type="entry name" value="Ribosomal_Su5_D2-typ_SF"/>
</dbReference>
<dbReference type="SUPFAM" id="SSF54211">
    <property type="entry name" value="Ribosomal protein S5 domain 2-like"/>
    <property type="match status" value="1"/>
</dbReference>
<proteinExistence type="inferred from homology"/>
<dbReference type="EMBL" id="VJWL01000001">
    <property type="protein sequence ID" value="TRW49356.1"/>
    <property type="molecule type" value="Genomic_DNA"/>
</dbReference>
<dbReference type="PROSITE" id="PS00910">
    <property type="entry name" value="UPF0029"/>
    <property type="match status" value="1"/>
</dbReference>
<gene>
    <name evidence="4" type="ORF">FM042_00340</name>
</gene>
<reference evidence="4 5" key="1">
    <citation type="submission" date="2019-07" db="EMBL/GenBank/DDBJ databases">
        <authorList>
            <person name="Yang M."/>
            <person name="Zhao D."/>
            <person name="Xiang H."/>
        </authorList>
    </citation>
    <scope>NUCLEOTIDE SEQUENCE [LARGE SCALE GENOMIC DNA]</scope>
    <source>
        <strain evidence="4 5">IM1326</strain>
    </source>
</reference>
<name>A0A552X314_9GAMM</name>
<dbReference type="PANTHER" id="PTHR16301">
    <property type="entry name" value="IMPACT-RELATED"/>
    <property type="match status" value="1"/>
</dbReference>
<dbReference type="InterPro" id="IPR020569">
    <property type="entry name" value="UPF0029_Impact_CS"/>
</dbReference>
<dbReference type="Pfam" id="PF01205">
    <property type="entry name" value="Impact_N"/>
    <property type="match status" value="1"/>
</dbReference>
<dbReference type="GO" id="GO:0043168">
    <property type="term" value="F:anion binding"/>
    <property type="evidence" value="ECO:0007669"/>
    <property type="project" value="UniProtKB-ARBA"/>
</dbReference>
<dbReference type="InterPro" id="IPR023582">
    <property type="entry name" value="Impact"/>
</dbReference>
<evidence type="ECO:0000313" key="5">
    <source>
        <dbReference type="Proteomes" id="UP000320359"/>
    </source>
</evidence>
<dbReference type="GO" id="GO:0005737">
    <property type="term" value="C:cytoplasm"/>
    <property type="evidence" value="ECO:0007669"/>
    <property type="project" value="TreeGrafter"/>
</dbReference>
<dbReference type="InterPro" id="IPR036956">
    <property type="entry name" value="Impact_N_sf"/>
</dbReference>
<dbReference type="GO" id="GO:0032561">
    <property type="term" value="F:guanyl ribonucleotide binding"/>
    <property type="evidence" value="ECO:0007669"/>
    <property type="project" value="UniProtKB-ARBA"/>
</dbReference>
<dbReference type="Gene3D" id="3.30.230.30">
    <property type="entry name" value="Impact, N-terminal domain"/>
    <property type="match status" value="1"/>
</dbReference>
<comment type="similarity">
    <text evidence="1">Belongs to the IMPACT family.</text>
</comment>
<keyword evidence="5" id="KW-1185">Reference proteome</keyword>
<dbReference type="Pfam" id="PF09186">
    <property type="entry name" value="DUF1949"/>
    <property type="match status" value="1"/>
</dbReference>
<protein>
    <submittedName>
        <fullName evidence="4">YigZ family protein</fullName>
    </submittedName>
</protein>
<dbReference type="GO" id="GO:0006446">
    <property type="term" value="P:regulation of translational initiation"/>
    <property type="evidence" value="ECO:0007669"/>
    <property type="project" value="TreeGrafter"/>
</dbReference>
<dbReference type="OrthoDB" id="9813771at2"/>
<dbReference type="Gene3D" id="3.30.70.240">
    <property type="match status" value="1"/>
</dbReference>
<dbReference type="InterPro" id="IPR015269">
    <property type="entry name" value="UPF0029_Impact_C"/>
</dbReference>
<evidence type="ECO:0000259" key="2">
    <source>
        <dbReference type="Pfam" id="PF01205"/>
    </source>
</evidence>
<feature type="domain" description="Impact N-terminal" evidence="2">
    <location>
        <begin position="17"/>
        <end position="124"/>
    </location>
</feature>
<dbReference type="InterPro" id="IPR035647">
    <property type="entry name" value="EFG_III/V"/>
</dbReference>
<accession>A0A552X314</accession>
<feature type="domain" description="UPF0029" evidence="3">
    <location>
        <begin position="140"/>
        <end position="187"/>
    </location>
</feature>
<comment type="caution">
    <text evidence="4">The sequence shown here is derived from an EMBL/GenBank/DDBJ whole genome shotgun (WGS) entry which is preliminary data.</text>
</comment>
<dbReference type="SUPFAM" id="SSF54980">
    <property type="entry name" value="EF-G C-terminal domain-like"/>
    <property type="match status" value="1"/>
</dbReference>